<sequence>MSQEPLVRDADVAAFRAAVLAKLTYSVGKDPDHAFEHDWFEAVAL</sequence>
<organism evidence="1 2">
    <name type="scientific">Pseudomonas syringae pv. pisi str. 1704B</name>
    <dbReference type="NCBI Taxonomy" id="629263"/>
    <lineage>
        <taxon>Bacteria</taxon>
        <taxon>Pseudomonadati</taxon>
        <taxon>Pseudomonadota</taxon>
        <taxon>Gammaproteobacteria</taxon>
        <taxon>Pseudomonadales</taxon>
        <taxon>Pseudomonadaceae</taxon>
        <taxon>Pseudomonas</taxon>
        <taxon>Pseudomonas syringae</taxon>
    </lineage>
</organism>
<dbReference type="AlphaFoldDB" id="F3G585"/>
<dbReference type="Proteomes" id="UP000004986">
    <property type="component" value="Unassembled WGS sequence"/>
</dbReference>
<gene>
    <name evidence="1" type="ORF">PSYPI_07385</name>
</gene>
<comment type="caution">
    <text evidence="1">The sequence shown here is derived from an EMBL/GenBank/DDBJ whole genome shotgun (WGS) entry which is preliminary data.</text>
</comment>
<feature type="non-terminal residue" evidence="1">
    <location>
        <position position="45"/>
    </location>
</feature>
<accession>F3G585</accession>
<dbReference type="EMBL" id="AEAI01000364">
    <property type="protein sequence ID" value="EGH42235.1"/>
    <property type="molecule type" value="Genomic_DNA"/>
</dbReference>
<name>F3G585_PSESJ</name>
<proteinExistence type="predicted"/>
<dbReference type="HOGENOM" id="CLU_3209698_0_0_6"/>
<keyword evidence="2" id="KW-1185">Reference proteome</keyword>
<evidence type="ECO:0000313" key="1">
    <source>
        <dbReference type="EMBL" id="EGH42235.1"/>
    </source>
</evidence>
<protein>
    <submittedName>
        <fullName evidence="1">Glycogen phosphorylase</fullName>
    </submittedName>
</protein>
<reference evidence="1 2" key="1">
    <citation type="journal article" date="2011" name="PLoS Pathog.">
        <title>Dynamic evolution of pathogenicity revealed by sequencing and comparative genomics of 19 Pseudomonas syringae isolates.</title>
        <authorList>
            <person name="Baltrus D.A."/>
            <person name="Nishimura M.T."/>
            <person name="Romanchuk A."/>
            <person name="Chang J.H."/>
            <person name="Mukhtar M.S."/>
            <person name="Cherkis K."/>
            <person name="Roach J."/>
            <person name="Grant S.R."/>
            <person name="Jones C.D."/>
            <person name="Dangl J.L."/>
        </authorList>
    </citation>
    <scope>NUCLEOTIDE SEQUENCE [LARGE SCALE GENOMIC DNA]</scope>
    <source>
        <strain evidence="1 2">1704B</strain>
    </source>
</reference>
<evidence type="ECO:0000313" key="2">
    <source>
        <dbReference type="Proteomes" id="UP000004986"/>
    </source>
</evidence>